<keyword evidence="2" id="KW-1185">Reference proteome</keyword>
<dbReference type="InterPro" id="IPR029787">
    <property type="entry name" value="Nucleotide_cyclase"/>
</dbReference>
<accession>A0ABT3ADP8</accession>
<name>A0ABT3ADP8_9RHOB</name>
<organism evidence="1 2">
    <name type="scientific">Ruegeria aquimaris</name>
    <dbReference type="NCBI Taxonomy" id="2984333"/>
    <lineage>
        <taxon>Bacteria</taxon>
        <taxon>Pseudomonadati</taxon>
        <taxon>Pseudomonadota</taxon>
        <taxon>Alphaproteobacteria</taxon>
        <taxon>Rhodobacterales</taxon>
        <taxon>Roseobacteraceae</taxon>
        <taxon>Ruegeria</taxon>
    </lineage>
</organism>
<sequence>MTENSDRKLAVILAADVVDYSRLVAKDEEGTVRAFQALRETIVDPIIEKFGGRIANTAGDSLLGRVDKRDSQAALNVIQAGICDGDQL</sequence>
<evidence type="ECO:0000313" key="1">
    <source>
        <dbReference type="EMBL" id="MCV2886697.1"/>
    </source>
</evidence>
<dbReference type="Proteomes" id="UP001320899">
    <property type="component" value="Unassembled WGS sequence"/>
</dbReference>
<reference evidence="1 2" key="1">
    <citation type="submission" date="2022-10" db="EMBL/GenBank/DDBJ databases">
        <title>Ruegeria sp. nov., isolated from ocean surface sediments.</title>
        <authorList>
            <person name="He W."/>
            <person name="Xue H.-P."/>
            <person name="Zhang D.-F."/>
        </authorList>
    </citation>
    <scope>NUCLEOTIDE SEQUENCE [LARGE SCALE GENOMIC DNA]</scope>
    <source>
        <strain evidence="1 2">XHP0148</strain>
    </source>
</reference>
<comment type="caution">
    <text evidence="1">The sequence shown here is derived from an EMBL/GenBank/DDBJ whole genome shotgun (WGS) entry which is preliminary data.</text>
</comment>
<evidence type="ECO:0000313" key="2">
    <source>
        <dbReference type="Proteomes" id="UP001320899"/>
    </source>
</evidence>
<feature type="non-terminal residue" evidence="1">
    <location>
        <position position="88"/>
    </location>
</feature>
<gene>
    <name evidence="1" type="ORF">OE747_00005</name>
</gene>
<proteinExistence type="predicted"/>
<protein>
    <submittedName>
        <fullName evidence="1">Adenylate/guanylate cyclase domain-containing protein</fullName>
    </submittedName>
</protein>
<dbReference type="SUPFAM" id="SSF55073">
    <property type="entry name" value="Nucleotide cyclase"/>
    <property type="match status" value="1"/>
</dbReference>
<dbReference type="EMBL" id="JAOWLB010000001">
    <property type="protein sequence ID" value="MCV2886697.1"/>
    <property type="molecule type" value="Genomic_DNA"/>
</dbReference>
<dbReference type="Gene3D" id="3.30.70.1230">
    <property type="entry name" value="Nucleotide cyclase"/>
    <property type="match status" value="1"/>
</dbReference>